<reference evidence="1 2" key="1">
    <citation type="submission" date="2023-08" db="EMBL/GenBank/DDBJ databases">
        <title>Implementing the SeqCode for naming new Mesorhizobium species isolated from Vachellia karroo root nodules.</title>
        <authorList>
            <person name="Van Lill M."/>
        </authorList>
    </citation>
    <scope>NUCLEOTIDE SEQUENCE [LARGE SCALE GENOMIC DNA]</scope>
    <source>
        <strain evidence="1 2">VK23A</strain>
    </source>
</reference>
<sequence>MTTSEDVAEMDRPSVLHTITYLKDYASGVNEPPVMQTGKGVRIQEASGRAFFLVMRESEIDEMASIARAAVDDIAQTIEH</sequence>
<protein>
    <submittedName>
        <fullName evidence="1">Uncharacterized protein</fullName>
    </submittedName>
</protein>
<dbReference type="Proteomes" id="UP001271780">
    <property type="component" value="Unassembled WGS sequence"/>
</dbReference>
<organism evidence="1 2">
    <name type="scientific">Mesorhizobium dulcispinae</name>
    <dbReference type="NCBI Taxonomy" id="3072316"/>
    <lineage>
        <taxon>Bacteria</taxon>
        <taxon>Pseudomonadati</taxon>
        <taxon>Pseudomonadota</taxon>
        <taxon>Alphaproteobacteria</taxon>
        <taxon>Hyphomicrobiales</taxon>
        <taxon>Phyllobacteriaceae</taxon>
        <taxon>Mesorhizobium</taxon>
    </lineage>
</organism>
<keyword evidence="2" id="KW-1185">Reference proteome</keyword>
<accession>A0ABU4XJF7</accession>
<dbReference type="RefSeq" id="WP_320317893.1">
    <property type="nucleotide sequence ID" value="NZ_JAVIIX010000014.1"/>
</dbReference>
<dbReference type="EMBL" id="JAVIIZ010000015">
    <property type="protein sequence ID" value="MDX8474814.1"/>
    <property type="molecule type" value="Genomic_DNA"/>
</dbReference>
<comment type="caution">
    <text evidence="1">The sequence shown here is derived from an EMBL/GenBank/DDBJ whole genome shotgun (WGS) entry which is preliminary data.</text>
</comment>
<evidence type="ECO:0000313" key="1">
    <source>
        <dbReference type="EMBL" id="MDX8474814.1"/>
    </source>
</evidence>
<evidence type="ECO:0000313" key="2">
    <source>
        <dbReference type="Proteomes" id="UP001271780"/>
    </source>
</evidence>
<name>A0ABU4XJF7_9HYPH</name>
<gene>
    <name evidence="1" type="ORF">RFM27_22250</name>
</gene>
<proteinExistence type="predicted"/>